<organism evidence="2 3">
    <name type="scientific">Kwoniella shandongensis</name>
    <dbReference type="NCBI Taxonomy" id="1734106"/>
    <lineage>
        <taxon>Eukaryota</taxon>
        <taxon>Fungi</taxon>
        <taxon>Dikarya</taxon>
        <taxon>Basidiomycota</taxon>
        <taxon>Agaricomycotina</taxon>
        <taxon>Tremellomycetes</taxon>
        <taxon>Tremellales</taxon>
        <taxon>Cryptococcaceae</taxon>
        <taxon>Kwoniella</taxon>
    </lineage>
</organism>
<dbReference type="Proteomes" id="UP000322225">
    <property type="component" value="Chromosome 3"/>
</dbReference>
<dbReference type="AlphaFoldDB" id="A0AAJ8MVV8"/>
<feature type="compositionally biased region" description="Low complexity" evidence="1">
    <location>
        <begin position="23"/>
        <end position="40"/>
    </location>
</feature>
<accession>A0AAJ8MVV8</accession>
<dbReference type="RefSeq" id="XP_031859505.2">
    <property type="nucleotide sequence ID" value="XM_032006292.2"/>
</dbReference>
<proteinExistence type="predicted"/>
<keyword evidence="3" id="KW-1185">Reference proteome</keyword>
<evidence type="ECO:0000313" key="2">
    <source>
        <dbReference type="EMBL" id="WWD17021.1"/>
    </source>
</evidence>
<reference evidence="2" key="2">
    <citation type="submission" date="2024-01" db="EMBL/GenBank/DDBJ databases">
        <title>Comparative genomics of Cryptococcus and Kwoniella reveals pathogenesis evolution and contrasting modes of karyotype evolution via chromosome fusion or intercentromeric recombination.</title>
        <authorList>
            <person name="Coelho M.A."/>
            <person name="David-Palma M."/>
            <person name="Shea T."/>
            <person name="Bowers K."/>
            <person name="McGinley-Smith S."/>
            <person name="Mohammad A.W."/>
            <person name="Gnirke A."/>
            <person name="Yurkov A.M."/>
            <person name="Nowrousian M."/>
            <person name="Sun S."/>
            <person name="Cuomo C.A."/>
            <person name="Heitman J."/>
        </authorList>
    </citation>
    <scope>NUCLEOTIDE SEQUENCE</scope>
    <source>
        <strain evidence="2">CBS 12478</strain>
    </source>
</reference>
<name>A0AAJ8MVV8_9TREE</name>
<gene>
    <name evidence="2" type="ORF">CI109_101457</name>
</gene>
<sequence length="226" mass="25177">MRRSVISYPYTPSTTQFIHTMPSGSSSKTTSQSGAKSGSKSGDKRSKLVRSITSSSIGSFGSNKSSSSRVFQGELDLFDEESFVDKWKIGDYEYPNYPESITKKHRHAFDAFIDAATDQSTNDLRRDLMIQGVKRLTKEGMWGSKHLDGKTEPTNVRGLTFLPSKGYIEFLVDTKRLTDRYAERINEVLDTVVKEIDTVRASEQRAATFSGVDPWGFPDPGQGSGY</sequence>
<protein>
    <submittedName>
        <fullName evidence="2">Uncharacterized protein</fullName>
    </submittedName>
</protein>
<evidence type="ECO:0000256" key="1">
    <source>
        <dbReference type="SAM" id="MobiDB-lite"/>
    </source>
</evidence>
<dbReference type="EMBL" id="CP144053">
    <property type="protein sequence ID" value="WWD17021.1"/>
    <property type="molecule type" value="Genomic_DNA"/>
</dbReference>
<dbReference type="GeneID" id="43590449"/>
<evidence type="ECO:0000313" key="3">
    <source>
        <dbReference type="Proteomes" id="UP000322225"/>
    </source>
</evidence>
<reference evidence="2" key="1">
    <citation type="submission" date="2017-08" db="EMBL/GenBank/DDBJ databases">
        <authorList>
            <person name="Cuomo C."/>
            <person name="Billmyre B."/>
            <person name="Heitman J."/>
        </authorList>
    </citation>
    <scope>NUCLEOTIDE SEQUENCE</scope>
    <source>
        <strain evidence="2">CBS 12478</strain>
    </source>
</reference>
<dbReference type="KEGG" id="ksn:43590449"/>
<feature type="region of interest" description="Disordered" evidence="1">
    <location>
        <begin position="16"/>
        <end position="48"/>
    </location>
</feature>